<proteinExistence type="predicted"/>
<comment type="caution">
    <text evidence="1">The sequence shown here is derived from an EMBL/GenBank/DDBJ whole genome shotgun (WGS) entry which is preliminary data.</text>
</comment>
<dbReference type="EMBL" id="CAVMJV010000156">
    <property type="protein sequence ID" value="CAK5115991.1"/>
    <property type="molecule type" value="Genomic_DNA"/>
</dbReference>
<evidence type="ECO:0000313" key="1">
    <source>
        <dbReference type="EMBL" id="CAK5115991.1"/>
    </source>
</evidence>
<name>A0ACB1B4J1_MELEN</name>
<organism evidence="1 2">
    <name type="scientific">Meloidogyne enterolobii</name>
    <name type="common">Root-knot nematode worm</name>
    <name type="synonym">Meloidogyne mayaguensis</name>
    <dbReference type="NCBI Taxonomy" id="390850"/>
    <lineage>
        <taxon>Eukaryota</taxon>
        <taxon>Metazoa</taxon>
        <taxon>Ecdysozoa</taxon>
        <taxon>Nematoda</taxon>
        <taxon>Chromadorea</taxon>
        <taxon>Rhabditida</taxon>
        <taxon>Tylenchina</taxon>
        <taxon>Tylenchomorpha</taxon>
        <taxon>Tylenchoidea</taxon>
        <taxon>Meloidogynidae</taxon>
        <taxon>Meloidogyninae</taxon>
        <taxon>Meloidogyne</taxon>
    </lineage>
</organism>
<gene>
    <name evidence="1" type="ORF">MENTE1834_LOCUS45719</name>
</gene>
<keyword evidence="2" id="KW-1185">Reference proteome</keyword>
<sequence length="63" mass="7374">MAIYSKNLFNFDISNIDIGNKEAKNFVKNSPKCEFEYITESALNEEFLTKNLEENGNTRFFEI</sequence>
<dbReference type="Proteomes" id="UP001497535">
    <property type="component" value="Unassembled WGS sequence"/>
</dbReference>
<accession>A0ACB1B4J1</accession>
<evidence type="ECO:0000313" key="2">
    <source>
        <dbReference type="Proteomes" id="UP001497535"/>
    </source>
</evidence>
<reference evidence="1" key="1">
    <citation type="submission" date="2023-11" db="EMBL/GenBank/DDBJ databases">
        <authorList>
            <person name="Poullet M."/>
        </authorList>
    </citation>
    <scope>NUCLEOTIDE SEQUENCE</scope>
    <source>
        <strain evidence="1">E1834</strain>
    </source>
</reference>
<protein>
    <submittedName>
        <fullName evidence="1">Uncharacterized protein</fullName>
    </submittedName>
</protein>